<evidence type="ECO:0000313" key="9">
    <source>
        <dbReference type="Proteomes" id="UP001515500"/>
    </source>
</evidence>
<dbReference type="InterPro" id="IPR000058">
    <property type="entry name" value="Znf_AN1"/>
</dbReference>
<dbReference type="PANTHER" id="PTHR10634">
    <property type="entry name" value="AN1-TYPE ZINC FINGER PROTEIN"/>
    <property type="match status" value="1"/>
</dbReference>
<feature type="region of interest" description="Disordered" evidence="7">
    <location>
        <begin position="1"/>
        <end position="64"/>
    </location>
</feature>
<protein>
    <submittedName>
        <fullName evidence="10">Zinc finger A20 and AN1 domain-containing stress-associated protein 11-like</fullName>
    </submittedName>
</protein>
<feature type="compositionally biased region" description="Basic and acidic residues" evidence="7">
    <location>
        <begin position="1"/>
        <end position="10"/>
    </location>
</feature>
<dbReference type="SMART" id="SM00154">
    <property type="entry name" value="ZnF_AN1"/>
    <property type="match status" value="1"/>
</dbReference>
<dbReference type="PROSITE" id="PS51039">
    <property type="entry name" value="ZF_AN1"/>
    <property type="match status" value="1"/>
</dbReference>
<dbReference type="SUPFAM" id="SSF118310">
    <property type="entry name" value="AN1-like Zinc finger"/>
    <property type="match status" value="1"/>
</dbReference>
<keyword evidence="4" id="KW-0862">Zinc</keyword>
<dbReference type="GO" id="GO:0008270">
    <property type="term" value="F:zinc ion binding"/>
    <property type="evidence" value="ECO:0007669"/>
    <property type="project" value="UniProtKB-KW"/>
</dbReference>
<dbReference type="Proteomes" id="UP001515500">
    <property type="component" value="Chromosome 8"/>
</dbReference>
<dbReference type="InterPro" id="IPR050652">
    <property type="entry name" value="AN1_A20_ZnFinger"/>
</dbReference>
<keyword evidence="3 6" id="KW-0863">Zinc-finger</keyword>
<organism evidence="9 10">
    <name type="scientific">Dioscorea cayennensis subsp. rotundata</name>
    <name type="common">White Guinea yam</name>
    <name type="synonym">Dioscorea rotundata</name>
    <dbReference type="NCBI Taxonomy" id="55577"/>
    <lineage>
        <taxon>Eukaryota</taxon>
        <taxon>Viridiplantae</taxon>
        <taxon>Streptophyta</taxon>
        <taxon>Embryophyta</taxon>
        <taxon>Tracheophyta</taxon>
        <taxon>Spermatophyta</taxon>
        <taxon>Magnoliopsida</taxon>
        <taxon>Liliopsida</taxon>
        <taxon>Dioscoreales</taxon>
        <taxon>Dioscoreaceae</taxon>
        <taxon>Dioscorea</taxon>
    </lineage>
</organism>
<dbReference type="PANTHER" id="PTHR10634:SF22">
    <property type="entry name" value="ZINC FINGER A20 AND AN1 DOMAIN-CONTAINING STRESS-ASSOCIATED PROTEIN 5"/>
    <property type="match status" value="1"/>
</dbReference>
<dbReference type="Pfam" id="PF01428">
    <property type="entry name" value="zf-AN1"/>
    <property type="match status" value="1"/>
</dbReference>
<evidence type="ECO:0000313" key="10">
    <source>
        <dbReference type="RefSeq" id="XP_039130099.1"/>
    </source>
</evidence>
<name>A0AB40BRQ5_DIOCR</name>
<keyword evidence="5" id="KW-0346">Stress response</keyword>
<evidence type="ECO:0000256" key="7">
    <source>
        <dbReference type="SAM" id="MobiDB-lite"/>
    </source>
</evidence>
<evidence type="ECO:0000259" key="8">
    <source>
        <dbReference type="PROSITE" id="PS51039"/>
    </source>
</evidence>
<dbReference type="GO" id="GO:0016567">
    <property type="term" value="P:protein ubiquitination"/>
    <property type="evidence" value="ECO:0007669"/>
    <property type="project" value="TreeGrafter"/>
</dbReference>
<reference evidence="10" key="1">
    <citation type="submission" date="2025-08" db="UniProtKB">
        <authorList>
            <consortium name="RefSeq"/>
        </authorList>
    </citation>
    <scope>IDENTIFICATION</scope>
</reference>
<dbReference type="Gene3D" id="4.10.1110.10">
    <property type="entry name" value="AN1-like Zinc finger"/>
    <property type="match status" value="1"/>
</dbReference>
<evidence type="ECO:0000256" key="6">
    <source>
        <dbReference type="PROSITE-ProRule" id="PRU00449"/>
    </source>
</evidence>
<keyword evidence="9" id="KW-1185">Reference proteome</keyword>
<gene>
    <name evidence="10" type="primary">LOC120266524</name>
</gene>
<feature type="domain" description="AN1-type" evidence="8">
    <location>
        <begin position="70"/>
        <end position="116"/>
    </location>
</feature>
<comment type="function">
    <text evidence="1">May be involved in environmental stress response.</text>
</comment>
<dbReference type="RefSeq" id="XP_039130099.1">
    <property type="nucleotide sequence ID" value="XM_039274165.1"/>
</dbReference>
<evidence type="ECO:0000256" key="4">
    <source>
        <dbReference type="ARBA" id="ARBA00022833"/>
    </source>
</evidence>
<dbReference type="FunFam" id="4.10.1110.10:FF:000001">
    <property type="entry name" value="Zinc finger AN1-type containing 6"/>
    <property type="match status" value="1"/>
</dbReference>
<evidence type="ECO:0000256" key="3">
    <source>
        <dbReference type="ARBA" id="ARBA00022771"/>
    </source>
</evidence>
<dbReference type="InterPro" id="IPR035896">
    <property type="entry name" value="AN1-like_Znf"/>
</dbReference>
<evidence type="ECO:0000256" key="2">
    <source>
        <dbReference type="ARBA" id="ARBA00022723"/>
    </source>
</evidence>
<evidence type="ECO:0000256" key="1">
    <source>
        <dbReference type="ARBA" id="ARBA00003732"/>
    </source>
</evidence>
<evidence type="ECO:0000256" key="5">
    <source>
        <dbReference type="ARBA" id="ARBA00023016"/>
    </source>
</evidence>
<dbReference type="GO" id="GO:0004842">
    <property type="term" value="F:ubiquitin-protein transferase activity"/>
    <property type="evidence" value="ECO:0007669"/>
    <property type="project" value="TreeGrafter"/>
</dbReference>
<feature type="compositionally biased region" description="Basic and acidic residues" evidence="7">
    <location>
        <begin position="46"/>
        <end position="63"/>
    </location>
</feature>
<dbReference type="AlphaFoldDB" id="A0AB40BRQ5"/>
<keyword evidence="2" id="KW-0479">Metal-binding</keyword>
<dbReference type="GeneID" id="120266524"/>
<accession>A0AB40BRQ5</accession>
<proteinExistence type="predicted"/>
<sequence length="135" mass="14894">MAQREKKEMELQVPENCLPAAGFSSPTCSARDPPRSGPIQPQESSEGGKRLRSDEDKEKEEVVKPALVPSKAVSRCAGCRKRVGLMGFRCRCGELFCGDHRYSDRHDCSFDYKAAGKAAIARENPVVRAAKIVRI</sequence>